<dbReference type="Proteomes" id="UP000217790">
    <property type="component" value="Unassembled WGS sequence"/>
</dbReference>
<protein>
    <submittedName>
        <fullName evidence="1">Uncharacterized protein</fullName>
    </submittedName>
</protein>
<dbReference type="EMBL" id="KZ293646">
    <property type="protein sequence ID" value="PBL01367.1"/>
    <property type="molecule type" value="Genomic_DNA"/>
</dbReference>
<gene>
    <name evidence="1" type="ORF">ARMGADRAFT_423667</name>
</gene>
<name>A0A2H3ERB9_ARMGA</name>
<reference evidence="2" key="1">
    <citation type="journal article" date="2017" name="Nat. Ecol. Evol.">
        <title>Genome expansion and lineage-specific genetic innovations in the forest pathogenic fungi Armillaria.</title>
        <authorList>
            <person name="Sipos G."/>
            <person name="Prasanna A.N."/>
            <person name="Walter M.C."/>
            <person name="O'Connor E."/>
            <person name="Balint B."/>
            <person name="Krizsan K."/>
            <person name="Kiss B."/>
            <person name="Hess J."/>
            <person name="Varga T."/>
            <person name="Slot J."/>
            <person name="Riley R."/>
            <person name="Boka B."/>
            <person name="Rigling D."/>
            <person name="Barry K."/>
            <person name="Lee J."/>
            <person name="Mihaltcheva S."/>
            <person name="LaButti K."/>
            <person name="Lipzen A."/>
            <person name="Waldron R."/>
            <person name="Moloney N.M."/>
            <person name="Sperisen C."/>
            <person name="Kredics L."/>
            <person name="Vagvoelgyi C."/>
            <person name="Patrignani A."/>
            <person name="Fitzpatrick D."/>
            <person name="Nagy I."/>
            <person name="Doyle S."/>
            <person name="Anderson J.B."/>
            <person name="Grigoriev I.V."/>
            <person name="Gueldener U."/>
            <person name="Muensterkoetter M."/>
            <person name="Nagy L.G."/>
        </authorList>
    </citation>
    <scope>NUCLEOTIDE SEQUENCE [LARGE SCALE GENOMIC DNA]</scope>
    <source>
        <strain evidence="2">Ar21-2</strain>
    </source>
</reference>
<dbReference type="InParanoid" id="A0A2H3ERB9"/>
<evidence type="ECO:0000313" key="1">
    <source>
        <dbReference type="EMBL" id="PBL01367.1"/>
    </source>
</evidence>
<organism evidence="1 2">
    <name type="scientific">Armillaria gallica</name>
    <name type="common">Bulbous honey fungus</name>
    <name type="synonym">Armillaria bulbosa</name>
    <dbReference type="NCBI Taxonomy" id="47427"/>
    <lineage>
        <taxon>Eukaryota</taxon>
        <taxon>Fungi</taxon>
        <taxon>Dikarya</taxon>
        <taxon>Basidiomycota</taxon>
        <taxon>Agaricomycotina</taxon>
        <taxon>Agaricomycetes</taxon>
        <taxon>Agaricomycetidae</taxon>
        <taxon>Agaricales</taxon>
        <taxon>Marasmiineae</taxon>
        <taxon>Physalacriaceae</taxon>
        <taxon>Armillaria</taxon>
    </lineage>
</organism>
<accession>A0A2H3ERB9</accession>
<keyword evidence="2" id="KW-1185">Reference proteome</keyword>
<dbReference type="AlphaFoldDB" id="A0A2H3ERB9"/>
<proteinExistence type="predicted"/>
<sequence length="90" mass="10037">MATLCGHNTEYADADIYRYCPNAISCANQPSPTSSGLRDDFAAIPDSMAPPWRLTTAVDFGKRKKTGNDAETRRKKTLGREWEWGRVRSG</sequence>
<evidence type="ECO:0000313" key="2">
    <source>
        <dbReference type="Proteomes" id="UP000217790"/>
    </source>
</evidence>